<dbReference type="EC" id="2.7.11.1" evidence="1"/>
<organism evidence="13 14">
    <name type="scientific">Lophium mytilinum</name>
    <dbReference type="NCBI Taxonomy" id="390894"/>
    <lineage>
        <taxon>Eukaryota</taxon>
        <taxon>Fungi</taxon>
        <taxon>Dikarya</taxon>
        <taxon>Ascomycota</taxon>
        <taxon>Pezizomycotina</taxon>
        <taxon>Dothideomycetes</taxon>
        <taxon>Pleosporomycetidae</taxon>
        <taxon>Mytilinidiales</taxon>
        <taxon>Mytilinidiaceae</taxon>
        <taxon>Lophium</taxon>
    </lineage>
</organism>
<proteinExistence type="predicted"/>
<dbReference type="InterPro" id="IPR011989">
    <property type="entry name" value="ARM-like"/>
</dbReference>
<accession>A0A6A6QIN6</accession>
<dbReference type="GO" id="GO:0005524">
    <property type="term" value="F:ATP binding"/>
    <property type="evidence" value="ECO:0007669"/>
    <property type="project" value="UniProtKB-KW"/>
</dbReference>
<keyword evidence="7" id="KW-0418">Kinase</keyword>
<keyword evidence="8" id="KW-0067">ATP-binding</keyword>
<dbReference type="PANTHER" id="PTHR17583:SF0">
    <property type="entry name" value="PHOSPHOINOSITIDE 3-KINASE REGULATORY SUBUNIT 4"/>
    <property type="match status" value="1"/>
</dbReference>
<dbReference type="InterPro" id="IPR055231">
    <property type="entry name" value="2AA_helical"/>
</dbReference>
<dbReference type="Gene3D" id="2.130.10.10">
    <property type="entry name" value="YVTN repeat-like/Quinoprotein amine dehydrogenase"/>
    <property type="match status" value="1"/>
</dbReference>
<keyword evidence="3 10" id="KW-0853">WD repeat</keyword>
<evidence type="ECO:0000313" key="13">
    <source>
        <dbReference type="EMBL" id="KAF2492091.1"/>
    </source>
</evidence>
<dbReference type="FunFam" id="1.10.510.10:FF:000497">
    <property type="entry name" value="Phosphoinositide 3-kinase regulatory subunit"/>
    <property type="match status" value="1"/>
</dbReference>
<dbReference type="GO" id="GO:0005770">
    <property type="term" value="C:late endosome"/>
    <property type="evidence" value="ECO:0007669"/>
    <property type="project" value="TreeGrafter"/>
</dbReference>
<dbReference type="PROSITE" id="PS50082">
    <property type="entry name" value="WD_REPEATS_2"/>
    <property type="match status" value="1"/>
</dbReference>
<protein>
    <recommendedName>
        <fullName evidence="1">non-specific serine/threonine protein kinase</fullName>
        <ecNumber evidence="1">2.7.11.1</ecNumber>
    </recommendedName>
</protein>
<feature type="region of interest" description="Disordered" evidence="11">
    <location>
        <begin position="914"/>
        <end position="1080"/>
    </location>
</feature>
<dbReference type="PROSITE" id="PS00108">
    <property type="entry name" value="PROTEIN_KINASE_ST"/>
    <property type="match status" value="1"/>
</dbReference>
<dbReference type="InterPro" id="IPR001680">
    <property type="entry name" value="WD40_rpt"/>
</dbReference>
<dbReference type="SMART" id="SM00220">
    <property type="entry name" value="S_TKc"/>
    <property type="match status" value="1"/>
</dbReference>
<sequence length="1580" mass="176381">MGQGYSLTTLSAGSAGIDVPEMADLTYEQSLGTARFMKCIRAKHRDGLVIAKVVMKPYASFKLDEYVRVLLKERKALADVPNALGYHRILETSTNGYLVRQYIHNSLYDKISTRPFLEGIEKKWLAFQLLCAVRDCHARDIFHGDIKTENVLVTSWNWLYLADFSSSFKPTYLPIDNPADFSFYFDTSGRRTCYLAPERFLNAGAEPEGDGTITWAMDIFSVGCVIAELFLEAPIFDLSQMFQYRQDQYDPERIHFSKITDRSIRDLVVHMTQLEPNSRMSAEDYLNWMKELHGFPDYFFEMLHQYMYTITDPTSGRKPVTSGTENFGECDDRIDEIFSDFDKIMFHLNAQDDRPSIRIPRPTQKADGGLFPLVIDIPNYQHEALNRPGPSDDGTLIFLMTVESSLRGTAKASSRIRAFELLLAFAEQSTDEAKLDRILPYIATHLEDKADMVKVAALRSLTQLCSLVSVASPINANVFPEYILPSLNSFLPPPPDATESSSLLMRMIYASCIGTLATTAARNLDKMQALRVDVSLPDAEPEVEDDDPKNRSNSRIFDLARADLMSQIEVHTKALLTDPDFSVRRAMLGSVADLCNFFGSSKANDVILSHLNTYLNVTDWLLRKAFFETIVSVAVYVGAPSLEEYILPLMVQGLTDPEEFVIDRVIRSFSTMAELGLFQRSKTWELVDIVARFTMHPNSWIREAAAQFISVSTSHLSIADTNSILFDLIKVYFTVKPSEYSELKILDSLKKPLPRIVLEMASTWATTAEKGLFWLAPDNRPQNSSGTGRDAGPTISARDLTPKKALSRITKNEEDEKWLTRLRSAGMNPDDEFKLVALKDYIWRVAHRKRNDDKAVPISKFNDIVALNALGVIPHTVLFDQGKELLEKVPTQDTEAQTQITLPPRTIADALLDASTTEEVPATRAKSSLAERLAREESALGRGSSPTPPRLSSSPSAAHPTLISPLDVESRRSSLQVPRSDRKANDSPNGQSPVGSVGGITFGDHKHGLGRKNSAMSLLNVGDNKAHPETGTTSANAFGKVDGVPTRESRQKTQQPSQLAVAQAHHRQSPSRIRYKESHNYTGSDQNILRLLDSLYLQNYPADDIEFGPQVQSVDQQPIKRGSGQPSSSANPWRPEGTLVAMIGEHTAAVSRILVAADHSFFITGSDDGSVKVWDSWRLERNITHRSRQTFKLNEGAKVSSLAFIENTYSFACTGSDGSVFVVRVDYQQLPGGGTKYGRLKVLREYQLPEGEHAVWSDHYKSDVHSVLMLATNKSRIIALELRTMTELYTLENPLQHGTPTCFCLDRRQYWLLLGTSHGVIDLWDLRFRLRLKAWSFQGASPIHRIVHQSLGRSKFKIHIAGGTGQGEVTVWNMEKVVCKDVYRTGLSKDNHKGMALIDVDEEGPGGMLGRFATSLEPNGNVNIDRGIRAMVIRTQPTEKGKDYETKQLFLLTAGPDWKVRFWDTVRPEASTVVSGMELDEGKPQYSTSQLSTETVVVTERLSLPHGQQSSSSGRDGSRAASNTSAKRGSTKPSRSSIISLQQQHLLRSHMDSVLDVALLEYPYGMVISADRSGVVYVFQ</sequence>
<dbReference type="Pfam" id="PF22956">
    <property type="entry name" value="VPS15-like_hel"/>
    <property type="match status" value="1"/>
</dbReference>
<evidence type="ECO:0000256" key="5">
    <source>
        <dbReference type="ARBA" id="ARBA00022737"/>
    </source>
</evidence>
<dbReference type="GO" id="GO:0071561">
    <property type="term" value="C:nucleus-vacuole junction"/>
    <property type="evidence" value="ECO:0007669"/>
    <property type="project" value="TreeGrafter"/>
</dbReference>
<dbReference type="SMART" id="SM00320">
    <property type="entry name" value="WD40"/>
    <property type="match status" value="4"/>
</dbReference>
<feature type="repeat" description="WD" evidence="10">
    <location>
        <begin position="1143"/>
        <end position="1175"/>
    </location>
</feature>
<dbReference type="GO" id="GO:0034271">
    <property type="term" value="C:phosphatidylinositol 3-kinase complex, class III, type I"/>
    <property type="evidence" value="ECO:0007669"/>
    <property type="project" value="TreeGrafter"/>
</dbReference>
<dbReference type="Pfam" id="PF00069">
    <property type="entry name" value="Pkinase"/>
    <property type="match status" value="1"/>
</dbReference>
<feature type="compositionally biased region" description="Low complexity" evidence="11">
    <location>
        <begin position="1508"/>
        <end position="1522"/>
    </location>
</feature>
<feature type="domain" description="Protein kinase" evidence="12">
    <location>
        <begin position="25"/>
        <end position="296"/>
    </location>
</feature>
<dbReference type="GO" id="GO:0016236">
    <property type="term" value="P:macroautophagy"/>
    <property type="evidence" value="ECO:0007669"/>
    <property type="project" value="InterPro"/>
</dbReference>
<evidence type="ECO:0000256" key="10">
    <source>
        <dbReference type="PROSITE-ProRule" id="PRU00221"/>
    </source>
</evidence>
<dbReference type="GO" id="GO:0034272">
    <property type="term" value="C:phosphatidylinositol 3-kinase complex, class III, type II"/>
    <property type="evidence" value="ECO:0007669"/>
    <property type="project" value="TreeGrafter"/>
</dbReference>
<feature type="region of interest" description="Disordered" evidence="11">
    <location>
        <begin position="1112"/>
        <end position="1134"/>
    </location>
</feature>
<keyword evidence="14" id="KW-1185">Reference proteome</keyword>
<dbReference type="EMBL" id="MU004194">
    <property type="protein sequence ID" value="KAF2492091.1"/>
    <property type="molecule type" value="Genomic_DNA"/>
</dbReference>
<dbReference type="PROSITE" id="PS50011">
    <property type="entry name" value="PROTEIN_KINASE_DOM"/>
    <property type="match status" value="1"/>
</dbReference>
<evidence type="ECO:0000256" key="7">
    <source>
        <dbReference type="ARBA" id="ARBA00022777"/>
    </source>
</evidence>
<evidence type="ECO:0000256" key="3">
    <source>
        <dbReference type="ARBA" id="ARBA00022574"/>
    </source>
</evidence>
<evidence type="ECO:0000256" key="1">
    <source>
        <dbReference type="ARBA" id="ARBA00012513"/>
    </source>
</evidence>
<evidence type="ECO:0000259" key="12">
    <source>
        <dbReference type="PROSITE" id="PS50011"/>
    </source>
</evidence>
<evidence type="ECO:0000256" key="11">
    <source>
        <dbReference type="SAM" id="MobiDB-lite"/>
    </source>
</evidence>
<keyword evidence="5" id="KW-0677">Repeat</keyword>
<dbReference type="InterPro" id="IPR011009">
    <property type="entry name" value="Kinase-like_dom_sf"/>
</dbReference>
<keyword evidence="6" id="KW-0547">Nucleotide-binding</keyword>
<keyword evidence="4" id="KW-0808">Transferase</keyword>
<dbReference type="InterPro" id="IPR000719">
    <property type="entry name" value="Prot_kinase_dom"/>
</dbReference>
<keyword evidence="2" id="KW-0723">Serine/threonine-protein kinase</keyword>
<dbReference type="PROSITE" id="PS50294">
    <property type="entry name" value="WD_REPEATS_REGION"/>
    <property type="match status" value="1"/>
</dbReference>
<dbReference type="GO" id="GO:0045324">
    <property type="term" value="P:late endosome to vacuole transport"/>
    <property type="evidence" value="ECO:0007669"/>
    <property type="project" value="InterPro"/>
</dbReference>
<dbReference type="InterPro" id="IPR021133">
    <property type="entry name" value="HEAT_type_2"/>
</dbReference>
<dbReference type="InterPro" id="IPR008271">
    <property type="entry name" value="Ser/Thr_kinase_AS"/>
</dbReference>
<dbReference type="PANTHER" id="PTHR17583">
    <property type="entry name" value="PHOSPHOINOSITIDE 3-KINASE REGULATORY SUBUNIT 4"/>
    <property type="match status" value="1"/>
</dbReference>
<dbReference type="Proteomes" id="UP000799750">
    <property type="component" value="Unassembled WGS sequence"/>
</dbReference>
<feature type="compositionally biased region" description="Polar residues" evidence="11">
    <location>
        <begin position="1523"/>
        <end position="1536"/>
    </location>
</feature>
<dbReference type="InterPro" id="IPR045162">
    <property type="entry name" value="Vps15-like"/>
</dbReference>
<dbReference type="Pfam" id="PF00400">
    <property type="entry name" value="WD40"/>
    <property type="match status" value="1"/>
</dbReference>
<dbReference type="GO" id="GO:0006623">
    <property type="term" value="P:protein targeting to vacuole"/>
    <property type="evidence" value="ECO:0007669"/>
    <property type="project" value="TreeGrafter"/>
</dbReference>
<dbReference type="SUPFAM" id="SSF48371">
    <property type="entry name" value="ARM repeat"/>
    <property type="match status" value="1"/>
</dbReference>
<dbReference type="Gene3D" id="1.10.510.10">
    <property type="entry name" value="Transferase(Phosphotransferase) domain 1"/>
    <property type="match status" value="1"/>
</dbReference>
<evidence type="ECO:0000256" key="8">
    <source>
        <dbReference type="ARBA" id="ARBA00022840"/>
    </source>
</evidence>
<dbReference type="PROSITE" id="PS50077">
    <property type="entry name" value="HEAT_REPEAT"/>
    <property type="match status" value="1"/>
</dbReference>
<gene>
    <name evidence="13" type="ORF">BU16DRAFT_514749</name>
</gene>
<dbReference type="InterPro" id="IPR015943">
    <property type="entry name" value="WD40/YVTN_repeat-like_dom_sf"/>
</dbReference>
<dbReference type="SUPFAM" id="SSF50978">
    <property type="entry name" value="WD40 repeat-like"/>
    <property type="match status" value="1"/>
</dbReference>
<evidence type="ECO:0000256" key="4">
    <source>
        <dbReference type="ARBA" id="ARBA00022679"/>
    </source>
</evidence>
<dbReference type="CDD" id="cd13980">
    <property type="entry name" value="STKc_Vps15"/>
    <property type="match status" value="1"/>
</dbReference>
<feature type="region of interest" description="Disordered" evidence="11">
    <location>
        <begin position="1504"/>
        <end position="1536"/>
    </location>
</feature>
<dbReference type="InterPro" id="IPR036322">
    <property type="entry name" value="WD40_repeat_dom_sf"/>
</dbReference>
<name>A0A6A6QIN6_9PEZI</name>
<reference evidence="13" key="1">
    <citation type="journal article" date="2020" name="Stud. Mycol.">
        <title>101 Dothideomycetes genomes: a test case for predicting lifestyles and emergence of pathogens.</title>
        <authorList>
            <person name="Haridas S."/>
            <person name="Albert R."/>
            <person name="Binder M."/>
            <person name="Bloem J."/>
            <person name="Labutti K."/>
            <person name="Salamov A."/>
            <person name="Andreopoulos B."/>
            <person name="Baker S."/>
            <person name="Barry K."/>
            <person name="Bills G."/>
            <person name="Bluhm B."/>
            <person name="Cannon C."/>
            <person name="Castanera R."/>
            <person name="Culley D."/>
            <person name="Daum C."/>
            <person name="Ezra D."/>
            <person name="Gonzalez J."/>
            <person name="Henrissat B."/>
            <person name="Kuo A."/>
            <person name="Liang C."/>
            <person name="Lipzen A."/>
            <person name="Lutzoni F."/>
            <person name="Magnuson J."/>
            <person name="Mondo S."/>
            <person name="Nolan M."/>
            <person name="Ohm R."/>
            <person name="Pangilinan J."/>
            <person name="Park H.-J."/>
            <person name="Ramirez L."/>
            <person name="Alfaro M."/>
            <person name="Sun H."/>
            <person name="Tritt A."/>
            <person name="Yoshinaga Y."/>
            <person name="Zwiers L.-H."/>
            <person name="Turgeon B."/>
            <person name="Goodwin S."/>
            <person name="Spatafora J."/>
            <person name="Crous P."/>
            <person name="Grigoriev I."/>
        </authorList>
    </citation>
    <scope>NUCLEOTIDE SEQUENCE</scope>
    <source>
        <strain evidence="13">CBS 269.34</strain>
    </source>
</reference>
<dbReference type="SUPFAM" id="SSF56112">
    <property type="entry name" value="Protein kinase-like (PK-like)"/>
    <property type="match status" value="1"/>
</dbReference>
<evidence type="ECO:0000256" key="2">
    <source>
        <dbReference type="ARBA" id="ARBA00022527"/>
    </source>
</evidence>
<evidence type="ECO:0000256" key="6">
    <source>
        <dbReference type="ARBA" id="ARBA00022741"/>
    </source>
</evidence>
<dbReference type="OrthoDB" id="242910at2759"/>
<evidence type="ECO:0000313" key="14">
    <source>
        <dbReference type="Proteomes" id="UP000799750"/>
    </source>
</evidence>
<dbReference type="GO" id="GO:0004674">
    <property type="term" value="F:protein serine/threonine kinase activity"/>
    <property type="evidence" value="ECO:0007669"/>
    <property type="project" value="UniProtKB-KW"/>
</dbReference>
<feature type="repeat" description="HEAT" evidence="9">
    <location>
        <begin position="438"/>
        <end position="472"/>
    </location>
</feature>
<dbReference type="InterPro" id="IPR016024">
    <property type="entry name" value="ARM-type_fold"/>
</dbReference>
<evidence type="ECO:0000256" key="9">
    <source>
        <dbReference type="PROSITE-ProRule" id="PRU00103"/>
    </source>
</evidence>
<feature type="region of interest" description="Disordered" evidence="11">
    <location>
        <begin position="778"/>
        <end position="797"/>
    </location>
</feature>
<dbReference type="Gene3D" id="1.25.10.10">
    <property type="entry name" value="Leucine-rich Repeat Variant"/>
    <property type="match status" value="2"/>
</dbReference>